<dbReference type="InterPro" id="IPR003594">
    <property type="entry name" value="HATPase_dom"/>
</dbReference>
<organism evidence="11 12">
    <name type="scientific">Tautonia plasticadhaerens</name>
    <dbReference type="NCBI Taxonomy" id="2527974"/>
    <lineage>
        <taxon>Bacteria</taxon>
        <taxon>Pseudomonadati</taxon>
        <taxon>Planctomycetota</taxon>
        <taxon>Planctomycetia</taxon>
        <taxon>Isosphaerales</taxon>
        <taxon>Isosphaeraceae</taxon>
        <taxon>Tautonia</taxon>
    </lineage>
</organism>
<feature type="domain" description="Response regulatory" evidence="10">
    <location>
        <begin position="742"/>
        <end position="855"/>
    </location>
</feature>
<dbReference type="SUPFAM" id="SSF55874">
    <property type="entry name" value="ATPase domain of HSP90 chaperone/DNA topoisomerase II/histidine kinase"/>
    <property type="match status" value="1"/>
</dbReference>
<dbReference type="SMART" id="SM00387">
    <property type="entry name" value="HATPase_c"/>
    <property type="match status" value="1"/>
</dbReference>
<dbReference type="KEGG" id="tpla:ElP_61800"/>
<dbReference type="AlphaFoldDB" id="A0A518HBJ9"/>
<evidence type="ECO:0000256" key="1">
    <source>
        <dbReference type="ARBA" id="ARBA00000085"/>
    </source>
</evidence>
<dbReference type="Pfam" id="PF00512">
    <property type="entry name" value="HisKA"/>
    <property type="match status" value="1"/>
</dbReference>
<dbReference type="PANTHER" id="PTHR43047">
    <property type="entry name" value="TWO-COMPONENT HISTIDINE PROTEIN KINASE"/>
    <property type="match status" value="1"/>
</dbReference>
<dbReference type="InterPro" id="IPR036097">
    <property type="entry name" value="HisK_dim/P_sf"/>
</dbReference>
<dbReference type="SUPFAM" id="SSF52172">
    <property type="entry name" value="CheY-like"/>
    <property type="match status" value="1"/>
</dbReference>
<evidence type="ECO:0000259" key="9">
    <source>
        <dbReference type="PROSITE" id="PS50109"/>
    </source>
</evidence>
<evidence type="ECO:0000313" key="11">
    <source>
        <dbReference type="EMBL" id="QDV38229.1"/>
    </source>
</evidence>
<dbReference type="InterPro" id="IPR005467">
    <property type="entry name" value="His_kinase_dom"/>
</dbReference>
<dbReference type="EC" id="2.7.13.3" evidence="2"/>
<evidence type="ECO:0000256" key="4">
    <source>
        <dbReference type="ARBA" id="ARBA00022679"/>
    </source>
</evidence>
<dbReference type="Gene3D" id="3.40.50.2300">
    <property type="match status" value="1"/>
</dbReference>
<evidence type="ECO:0000313" key="12">
    <source>
        <dbReference type="Proteomes" id="UP000317835"/>
    </source>
</evidence>
<dbReference type="PROSITE" id="PS50109">
    <property type="entry name" value="HIS_KIN"/>
    <property type="match status" value="1"/>
</dbReference>
<dbReference type="SUPFAM" id="SSF55781">
    <property type="entry name" value="GAF domain-like"/>
    <property type="match status" value="2"/>
</dbReference>
<dbReference type="GO" id="GO:0000155">
    <property type="term" value="F:phosphorelay sensor kinase activity"/>
    <property type="evidence" value="ECO:0007669"/>
    <property type="project" value="InterPro"/>
</dbReference>
<dbReference type="InterPro" id="IPR000253">
    <property type="entry name" value="FHA_dom"/>
</dbReference>
<dbReference type="OrthoDB" id="231918at2"/>
<dbReference type="Gene3D" id="3.30.450.40">
    <property type="match status" value="2"/>
</dbReference>
<dbReference type="EMBL" id="CP036426">
    <property type="protein sequence ID" value="QDV38229.1"/>
    <property type="molecule type" value="Genomic_DNA"/>
</dbReference>
<dbReference type="InterPro" id="IPR004358">
    <property type="entry name" value="Sig_transdc_His_kin-like_C"/>
</dbReference>
<dbReference type="SMART" id="SM00388">
    <property type="entry name" value="HisKA"/>
    <property type="match status" value="1"/>
</dbReference>
<dbReference type="RefSeq" id="WP_145276566.1">
    <property type="nucleotide sequence ID" value="NZ_CP036426.1"/>
</dbReference>
<dbReference type="GO" id="GO:0005886">
    <property type="term" value="C:plasma membrane"/>
    <property type="evidence" value="ECO:0007669"/>
    <property type="project" value="TreeGrafter"/>
</dbReference>
<dbReference type="InterPro" id="IPR008984">
    <property type="entry name" value="SMAD_FHA_dom_sf"/>
</dbReference>
<dbReference type="SMART" id="SM00448">
    <property type="entry name" value="REC"/>
    <property type="match status" value="1"/>
</dbReference>
<dbReference type="CDD" id="cd00060">
    <property type="entry name" value="FHA"/>
    <property type="match status" value="1"/>
</dbReference>
<proteinExistence type="predicted"/>
<evidence type="ECO:0000256" key="2">
    <source>
        <dbReference type="ARBA" id="ARBA00012438"/>
    </source>
</evidence>
<sequence length="864" mass="91216">MSQLLQAGPSLTMVEGPMAGLSYGLRRPSAVVGRDPRCDVVLPFASVSRRHARISRRDDGFVLEDLGSTGGTLLNGEAILGPSPLRDGDRIGVGGFLLSFSGPQVVPNPWIPGTPAILSERETTETGEMALIGVQAEQKLAAILEISRGLAGALDLGDVLEKALDALFSVFPAAERGLVLLEGGGGGGIAPTAFKLRDGAQVAPAVSRTIMEYVLSKGRAILSVDVTTDDRFVDSKSAAEARIRTLMCAPLRDSERRPVGILQLDTSDPHARFTGDDLDLLVAVAGQVTLAVNNARLLERLHEEHRRLVFLAEVGDRLGASLDVEEMLRGVAELSVPRLADLCLVDLLDRDGAIRRVAAVHADPAKHSMAAELLRRDPPDQAGADPVAVALRSGRVESGGLADAGGAGASRPGGGGRSSPLGMGIGSWVCVPLVARGRTLGVVSFVVGEGRHPLGPDDRLAAELMSRRVALAVDNARLYQEAEAASRAKDRFLAVLSHELRTPLTPILLAASAMLEEDEAPTRSTLEMIRRNVALEVRLIDDLLDVVRIGRGELDLKMEVVDVHDVLGRAAEICREEVSASGLAVEFELAAASHHVRADPARLLQVAWNLVCNATKFTPPGGTLTIRSSDGPPAEAGRPPVTLVVEFRDTGPGIEPALLRRIFEPFEQGSPGLRGRAAGMGLGLAISRAIVEAHGGRLTAQSGGRGQGTTFRIELSPVPFPGRAEGSTSTAPRPGPGGVGMRLLLVEDNGDTLRFLSMALRRRDFDVVEAGSLAEARAALARSRFDLLLSDIELPDGTGLELMREAIAAGTTAGLAMSGYGSDEDVQQSRAAGFAEHLTKPVDLRTLEEAIRRVARPDGRTGPA</sequence>
<feature type="region of interest" description="Disordered" evidence="7">
    <location>
        <begin position="717"/>
        <end position="738"/>
    </location>
</feature>
<dbReference type="InterPro" id="IPR003661">
    <property type="entry name" value="HisK_dim/P_dom"/>
</dbReference>
<dbReference type="Pfam" id="PF13185">
    <property type="entry name" value="GAF_2"/>
    <property type="match status" value="2"/>
</dbReference>
<dbReference type="Gene3D" id="1.10.287.130">
    <property type="match status" value="1"/>
</dbReference>
<dbReference type="PANTHER" id="PTHR43047:SF72">
    <property type="entry name" value="OSMOSENSING HISTIDINE PROTEIN KINASE SLN1"/>
    <property type="match status" value="1"/>
</dbReference>
<evidence type="ECO:0000259" key="8">
    <source>
        <dbReference type="PROSITE" id="PS50006"/>
    </source>
</evidence>
<evidence type="ECO:0000256" key="6">
    <source>
        <dbReference type="PROSITE-ProRule" id="PRU00169"/>
    </source>
</evidence>
<dbReference type="Pfam" id="PF02518">
    <property type="entry name" value="HATPase_c"/>
    <property type="match status" value="1"/>
</dbReference>
<dbReference type="Gene3D" id="2.60.200.20">
    <property type="match status" value="1"/>
</dbReference>
<accession>A0A518HBJ9</accession>
<keyword evidence="5 11" id="KW-0418">Kinase</keyword>
<dbReference type="Pfam" id="PF00072">
    <property type="entry name" value="Response_reg"/>
    <property type="match status" value="1"/>
</dbReference>
<dbReference type="SUPFAM" id="SSF47384">
    <property type="entry name" value="Homodimeric domain of signal transducing histidine kinase"/>
    <property type="match status" value="1"/>
</dbReference>
<keyword evidence="12" id="KW-1185">Reference proteome</keyword>
<keyword evidence="3 6" id="KW-0597">Phosphoprotein</keyword>
<dbReference type="InterPro" id="IPR036890">
    <property type="entry name" value="HATPase_C_sf"/>
</dbReference>
<feature type="domain" description="Histidine kinase" evidence="9">
    <location>
        <begin position="495"/>
        <end position="719"/>
    </location>
</feature>
<dbReference type="Proteomes" id="UP000317835">
    <property type="component" value="Chromosome"/>
</dbReference>
<dbReference type="SMART" id="SM00240">
    <property type="entry name" value="FHA"/>
    <property type="match status" value="1"/>
</dbReference>
<dbReference type="InterPro" id="IPR003018">
    <property type="entry name" value="GAF"/>
</dbReference>
<evidence type="ECO:0000256" key="3">
    <source>
        <dbReference type="ARBA" id="ARBA00022553"/>
    </source>
</evidence>
<dbReference type="GO" id="GO:0009927">
    <property type="term" value="F:histidine phosphotransfer kinase activity"/>
    <property type="evidence" value="ECO:0007669"/>
    <property type="project" value="TreeGrafter"/>
</dbReference>
<dbReference type="PROSITE" id="PS50006">
    <property type="entry name" value="FHA_DOMAIN"/>
    <property type="match status" value="1"/>
</dbReference>
<reference evidence="11 12" key="1">
    <citation type="submission" date="2019-02" db="EMBL/GenBank/DDBJ databases">
        <title>Deep-cultivation of Planctomycetes and their phenomic and genomic characterization uncovers novel biology.</title>
        <authorList>
            <person name="Wiegand S."/>
            <person name="Jogler M."/>
            <person name="Boedeker C."/>
            <person name="Pinto D."/>
            <person name="Vollmers J."/>
            <person name="Rivas-Marin E."/>
            <person name="Kohn T."/>
            <person name="Peeters S.H."/>
            <person name="Heuer A."/>
            <person name="Rast P."/>
            <person name="Oberbeckmann S."/>
            <person name="Bunk B."/>
            <person name="Jeske O."/>
            <person name="Meyerdierks A."/>
            <person name="Storesund J.E."/>
            <person name="Kallscheuer N."/>
            <person name="Luecker S."/>
            <person name="Lage O.M."/>
            <person name="Pohl T."/>
            <person name="Merkel B.J."/>
            <person name="Hornburger P."/>
            <person name="Mueller R.-W."/>
            <person name="Bruemmer F."/>
            <person name="Labrenz M."/>
            <person name="Spormann A.M."/>
            <person name="Op den Camp H."/>
            <person name="Overmann J."/>
            <person name="Amann R."/>
            <person name="Jetten M.S.M."/>
            <person name="Mascher T."/>
            <person name="Medema M.H."/>
            <person name="Devos D.P."/>
            <person name="Kaster A.-K."/>
            <person name="Ovreas L."/>
            <person name="Rohde M."/>
            <person name="Galperin M.Y."/>
            <person name="Jogler C."/>
        </authorList>
    </citation>
    <scope>NUCLEOTIDE SEQUENCE [LARGE SCALE GENOMIC DNA]</scope>
    <source>
        <strain evidence="11 12">ElP</strain>
    </source>
</reference>
<dbReference type="PROSITE" id="PS50110">
    <property type="entry name" value="RESPONSE_REGULATORY"/>
    <property type="match status" value="1"/>
</dbReference>
<gene>
    <name evidence="11" type="primary">luxQ_9</name>
    <name evidence="11" type="ORF">ElP_61800</name>
</gene>
<protein>
    <recommendedName>
        <fullName evidence="2">histidine kinase</fullName>
        <ecNumber evidence="2">2.7.13.3</ecNumber>
    </recommendedName>
</protein>
<evidence type="ECO:0000256" key="5">
    <source>
        <dbReference type="ARBA" id="ARBA00022777"/>
    </source>
</evidence>
<dbReference type="SUPFAM" id="SSF49879">
    <property type="entry name" value="SMAD/FHA domain"/>
    <property type="match status" value="1"/>
</dbReference>
<dbReference type="PRINTS" id="PR00344">
    <property type="entry name" value="BCTRLSENSOR"/>
</dbReference>
<dbReference type="InterPro" id="IPR011006">
    <property type="entry name" value="CheY-like_superfamily"/>
</dbReference>
<feature type="domain" description="FHA" evidence="8">
    <location>
        <begin position="30"/>
        <end position="79"/>
    </location>
</feature>
<dbReference type="SMART" id="SM00065">
    <property type="entry name" value="GAF"/>
    <property type="match status" value="2"/>
</dbReference>
<name>A0A518HBJ9_9BACT</name>
<comment type="catalytic activity">
    <reaction evidence="1">
        <text>ATP + protein L-histidine = ADP + protein N-phospho-L-histidine.</text>
        <dbReference type="EC" id="2.7.13.3"/>
    </reaction>
</comment>
<dbReference type="Pfam" id="PF00498">
    <property type="entry name" value="FHA"/>
    <property type="match status" value="1"/>
</dbReference>
<keyword evidence="4 11" id="KW-0808">Transferase</keyword>
<evidence type="ECO:0000259" key="10">
    <source>
        <dbReference type="PROSITE" id="PS50110"/>
    </source>
</evidence>
<evidence type="ECO:0000256" key="7">
    <source>
        <dbReference type="SAM" id="MobiDB-lite"/>
    </source>
</evidence>
<dbReference type="InterPro" id="IPR001789">
    <property type="entry name" value="Sig_transdc_resp-reg_receiver"/>
</dbReference>
<dbReference type="InterPro" id="IPR029016">
    <property type="entry name" value="GAF-like_dom_sf"/>
</dbReference>
<dbReference type="Gene3D" id="3.30.565.10">
    <property type="entry name" value="Histidine kinase-like ATPase, C-terminal domain"/>
    <property type="match status" value="1"/>
</dbReference>
<dbReference type="CDD" id="cd00082">
    <property type="entry name" value="HisKA"/>
    <property type="match status" value="1"/>
</dbReference>
<feature type="modified residue" description="4-aspartylphosphate" evidence="6">
    <location>
        <position position="791"/>
    </location>
</feature>